<dbReference type="AlphaFoldDB" id="A0A7C8Z4A4"/>
<name>A0A7C8Z4A4_OPUST</name>
<evidence type="ECO:0000256" key="1">
    <source>
        <dbReference type="SAM" id="Phobius"/>
    </source>
</evidence>
<feature type="transmembrane region" description="Helical" evidence="1">
    <location>
        <begin position="25"/>
        <end position="45"/>
    </location>
</feature>
<keyword evidence="1" id="KW-0472">Membrane</keyword>
<protein>
    <submittedName>
        <fullName evidence="2">Uncharacterized protein</fullName>
    </submittedName>
</protein>
<sequence length="101" mass="12028">MLSYRVCFCFRVCFQSLIMFKFHCFMFKLTLIQIFYIFFCCFFHFPWTPILICVYLCGFPWLYGFFSLVYIFGLFNGVEMGYVTVHVSIMMVVSAINSTIS</sequence>
<feature type="transmembrane region" description="Helical" evidence="1">
    <location>
        <begin position="52"/>
        <end position="75"/>
    </location>
</feature>
<keyword evidence="1" id="KW-1133">Transmembrane helix</keyword>
<accession>A0A7C8Z4A4</accession>
<reference evidence="2" key="1">
    <citation type="journal article" date="2013" name="J. Plant Res.">
        <title>Effect of fungi and light on seed germination of three Opuntia species from semiarid lands of central Mexico.</title>
        <authorList>
            <person name="Delgado-Sanchez P."/>
            <person name="Jimenez-Bremont J.F."/>
            <person name="Guerrero-Gonzalez Mde L."/>
            <person name="Flores J."/>
        </authorList>
    </citation>
    <scope>NUCLEOTIDE SEQUENCE</scope>
    <source>
        <tissue evidence="2">Cladode</tissue>
    </source>
</reference>
<organism evidence="2">
    <name type="scientific">Opuntia streptacantha</name>
    <name type="common">Prickly pear cactus</name>
    <name type="synonym">Opuntia cardona</name>
    <dbReference type="NCBI Taxonomy" id="393608"/>
    <lineage>
        <taxon>Eukaryota</taxon>
        <taxon>Viridiplantae</taxon>
        <taxon>Streptophyta</taxon>
        <taxon>Embryophyta</taxon>
        <taxon>Tracheophyta</taxon>
        <taxon>Spermatophyta</taxon>
        <taxon>Magnoliopsida</taxon>
        <taxon>eudicotyledons</taxon>
        <taxon>Gunneridae</taxon>
        <taxon>Pentapetalae</taxon>
        <taxon>Caryophyllales</taxon>
        <taxon>Cactineae</taxon>
        <taxon>Cactaceae</taxon>
        <taxon>Opuntioideae</taxon>
        <taxon>Opuntia</taxon>
    </lineage>
</organism>
<feature type="transmembrane region" description="Helical" evidence="1">
    <location>
        <begin position="81"/>
        <end position="100"/>
    </location>
</feature>
<proteinExistence type="predicted"/>
<evidence type="ECO:0000313" key="2">
    <source>
        <dbReference type="EMBL" id="MBA4633859.1"/>
    </source>
</evidence>
<reference evidence="2" key="2">
    <citation type="submission" date="2020-07" db="EMBL/GenBank/DDBJ databases">
        <authorList>
            <person name="Vera ALvarez R."/>
            <person name="Arias-Moreno D.M."/>
            <person name="Jimenez-Jacinto V."/>
            <person name="Jimenez-Bremont J.F."/>
            <person name="Swaminathan K."/>
            <person name="Moose S.P."/>
            <person name="Guerrero-Gonzalez M.L."/>
            <person name="Marino-Ramirez L."/>
            <person name="Landsman D."/>
            <person name="Rodriguez-Kessler M."/>
            <person name="Delgado-Sanchez P."/>
        </authorList>
    </citation>
    <scope>NUCLEOTIDE SEQUENCE</scope>
    <source>
        <tissue evidence="2">Cladode</tissue>
    </source>
</reference>
<dbReference type="EMBL" id="GISG01088626">
    <property type="protein sequence ID" value="MBA4633859.1"/>
    <property type="molecule type" value="Transcribed_RNA"/>
</dbReference>
<keyword evidence="1" id="KW-0812">Transmembrane</keyword>